<protein>
    <recommendedName>
        <fullName evidence="2">WxL domain-containing protein</fullName>
    </recommendedName>
</protein>
<evidence type="ECO:0000256" key="1">
    <source>
        <dbReference type="SAM" id="SignalP"/>
    </source>
</evidence>
<dbReference type="AlphaFoldDB" id="A0A0R1U4K3"/>
<organism evidence="3 4">
    <name type="scientific">Lacticaseibacillus pantheris DSM 15945 = JCM 12539 = NBRC 106106</name>
    <dbReference type="NCBI Taxonomy" id="1423783"/>
    <lineage>
        <taxon>Bacteria</taxon>
        <taxon>Bacillati</taxon>
        <taxon>Bacillota</taxon>
        <taxon>Bacilli</taxon>
        <taxon>Lactobacillales</taxon>
        <taxon>Lactobacillaceae</taxon>
        <taxon>Lacticaseibacillus</taxon>
    </lineage>
</organism>
<dbReference type="Proteomes" id="UP000051922">
    <property type="component" value="Unassembled WGS sequence"/>
</dbReference>
<feature type="signal peptide" evidence="1">
    <location>
        <begin position="1"/>
        <end position="26"/>
    </location>
</feature>
<name>A0A0R1U4K3_9LACO</name>
<dbReference type="Pfam" id="PF13731">
    <property type="entry name" value="WxL"/>
    <property type="match status" value="1"/>
</dbReference>
<dbReference type="STRING" id="1423783.FC50_GL000374"/>
<keyword evidence="4" id="KW-1185">Reference proteome</keyword>
<accession>A0A0R1U4K3</accession>
<feature type="chain" id="PRO_5006411490" description="WxL domain-containing protein" evidence="1">
    <location>
        <begin position="27"/>
        <end position="220"/>
    </location>
</feature>
<evidence type="ECO:0000313" key="4">
    <source>
        <dbReference type="Proteomes" id="UP000051922"/>
    </source>
</evidence>
<dbReference type="PATRIC" id="fig|1423783.4.peg.386"/>
<reference evidence="3 4" key="1">
    <citation type="journal article" date="2015" name="Genome Announc.">
        <title>Expanding the biotechnology potential of lactobacilli through comparative genomics of 213 strains and associated genera.</title>
        <authorList>
            <person name="Sun Z."/>
            <person name="Harris H.M."/>
            <person name="McCann A."/>
            <person name="Guo C."/>
            <person name="Argimon S."/>
            <person name="Zhang W."/>
            <person name="Yang X."/>
            <person name="Jeffery I.B."/>
            <person name="Cooney J.C."/>
            <person name="Kagawa T.F."/>
            <person name="Liu W."/>
            <person name="Song Y."/>
            <person name="Salvetti E."/>
            <person name="Wrobel A."/>
            <person name="Rasinkangas P."/>
            <person name="Parkhill J."/>
            <person name="Rea M.C."/>
            <person name="O'Sullivan O."/>
            <person name="Ritari J."/>
            <person name="Douillard F.P."/>
            <person name="Paul Ross R."/>
            <person name="Yang R."/>
            <person name="Briner A.E."/>
            <person name="Felis G.E."/>
            <person name="de Vos W.M."/>
            <person name="Barrangou R."/>
            <person name="Klaenhammer T.R."/>
            <person name="Caufield P.W."/>
            <person name="Cui Y."/>
            <person name="Zhang H."/>
            <person name="O'Toole P.W."/>
        </authorList>
    </citation>
    <scope>NUCLEOTIDE SEQUENCE [LARGE SCALE GENOMIC DNA]</scope>
    <source>
        <strain evidence="3 4">DSM 15945</strain>
    </source>
</reference>
<dbReference type="EMBL" id="AZFJ01000007">
    <property type="protein sequence ID" value="KRL88176.1"/>
    <property type="molecule type" value="Genomic_DNA"/>
</dbReference>
<comment type="caution">
    <text evidence="3">The sequence shown here is derived from an EMBL/GenBank/DDBJ whole genome shotgun (WGS) entry which is preliminary data.</text>
</comment>
<dbReference type="RefSeq" id="WP_054650961.1">
    <property type="nucleotide sequence ID" value="NZ_AZFJ01000007.1"/>
</dbReference>
<evidence type="ECO:0000313" key="3">
    <source>
        <dbReference type="EMBL" id="KRL88176.1"/>
    </source>
</evidence>
<feature type="domain" description="WxL" evidence="2">
    <location>
        <begin position="49"/>
        <end position="217"/>
    </location>
</feature>
<proteinExistence type="predicted"/>
<evidence type="ECO:0000259" key="2">
    <source>
        <dbReference type="Pfam" id="PF13731"/>
    </source>
</evidence>
<sequence length="220" mass="22472">MKWTKWMIVGAFALGLAVTPKLTTHAAEVSDLGIVTTTDKSGTATSTAQFTATAGNLTLDRVPDMNFGETNVEDLVNGTTLNYKDSSVTQLDNAKDGQLQNQMKVTDYRGSNAGWTLSANAGAFTNDSDSSVMNVTSLSFTADGATIGTSSDANSALSTNSLSGSDTQVWGATAGNGAGVNTADVKANGATLVTAANPRATAGTYRAPITWTLSAAPSAN</sequence>
<keyword evidence="1" id="KW-0732">Signal</keyword>
<dbReference type="InterPro" id="IPR027994">
    <property type="entry name" value="WxL_dom"/>
</dbReference>
<gene>
    <name evidence="3" type="ORF">FC50_GL000374</name>
</gene>